<dbReference type="RefSeq" id="WP_210664860.1">
    <property type="nucleotide sequence ID" value="NZ_JAGFBV010000002.1"/>
</dbReference>
<accession>A0A940X7L8</accession>
<protein>
    <recommendedName>
        <fullName evidence="10">Gasdermin bGSDM</fullName>
    </recommendedName>
    <alternativeName>
        <fullName evidence="11">Bacterial gasdermin</fullName>
    </alternativeName>
</protein>
<evidence type="ECO:0000313" key="13">
    <source>
        <dbReference type="Proteomes" id="UP000675047"/>
    </source>
</evidence>
<gene>
    <name evidence="12" type="ORF">J3495_01850</name>
</gene>
<evidence type="ECO:0000256" key="9">
    <source>
        <dbReference type="ARBA" id="ARBA00093769"/>
    </source>
</evidence>
<name>A0A940X7L8_9FLAO</name>
<keyword evidence="3" id="KW-1134">Transmembrane beta strand</keyword>
<comment type="caution">
    <text evidence="12">The sequence shown here is derived from an EMBL/GenBank/DDBJ whole genome shotgun (WGS) entry which is preliminary data.</text>
</comment>
<keyword evidence="8" id="KW-0472">Membrane</keyword>
<evidence type="ECO:0000256" key="6">
    <source>
        <dbReference type="ARBA" id="ARBA00022692"/>
    </source>
</evidence>
<dbReference type="AlphaFoldDB" id="A0A940X7L8"/>
<dbReference type="Proteomes" id="UP000675047">
    <property type="component" value="Unassembled WGS sequence"/>
</dbReference>
<comment type="subcellular location">
    <subcellularLocation>
        <location evidence="2">Cell membrane</location>
        <topology evidence="2">Multi-pass membrane protein</topology>
    </subcellularLocation>
    <subcellularLocation>
        <location evidence="1">Cytoplasm</location>
    </subcellularLocation>
</comment>
<proteinExistence type="inferred from homology"/>
<evidence type="ECO:0000256" key="1">
    <source>
        <dbReference type="ARBA" id="ARBA00004496"/>
    </source>
</evidence>
<reference evidence="12 13" key="1">
    <citation type="submission" date="2021-03" db="EMBL/GenBank/DDBJ databases">
        <title>Flavobacterium Flabelliformis Sp. Nov. And Flavobacterium Geliluteum Sp. Nov., Two Novel Multidrug Resistant Psychrophilic Species Isolated From Antarctica.</title>
        <authorList>
            <person name="Kralova S."/>
            <person name="Busse H.J."/>
            <person name="Bezdicek M."/>
            <person name="Nykrynova M."/>
            <person name="Kroupova E."/>
            <person name="Krsek D."/>
            <person name="Sedlacek I."/>
        </authorList>
    </citation>
    <scope>NUCLEOTIDE SEQUENCE [LARGE SCALE GENOMIC DNA]</scope>
    <source>
        <strain evidence="12 13">P7388</strain>
    </source>
</reference>
<dbReference type="InterPro" id="IPR058978">
    <property type="entry name" value="GSDM_bact-type"/>
</dbReference>
<evidence type="ECO:0000256" key="8">
    <source>
        <dbReference type="ARBA" id="ARBA00023136"/>
    </source>
</evidence>
<evidence type="ECO:0000256" key="3">
    <source>
        <dbReference type="ARBA" id="ARBA00022452"/>
    </source>
</evidence>
<keyword evidence="7" id="KW-0051">Antiviral defense</keyword>
<comment type="similarity">
    <text evidence="9">Belongs to the bacterial gasdermin family.</text>
</comment>
<keyword evidence="4" id="KW-1003">Cell membrane</keyword>
<evidence type="ECO:0000256" key="11">
    <source>
        <dbReference type="ARBA" id="ARBA00093802"/>
    </source>
</evidence>
<evidence type="ECO:0000256" key="4">
    <source>
        <dbReference type="ARBA" id="ARBA00022475"/>
    </source>
</evidence>
<keyword evidence="6" id="KW-0812">Transmembrane</keyword>
<evidence type="ECO:0000256" key="2">
    <source>
        <dbReference type="ARBA" id="ARBA00004651"/>
    </source>
</evidence>
<dbReference type="Pfam" id="PF26164">
    <property type="entry name" value="Bact_GSDM"/>
    <property type="match status" value="1"/>
</dbReference>
<dbReference type="EMBL" id="JAGFBV010000002">
    <property type="protein sequence ID" value="MBP4136817.1"/>
    <property type="molecule type" value="Genomic_DNA"/>
</dbReference>
<keyword evidence="13" id="KW-1185">Reference proteome</keyword>
<evidence type="ECO:0000256" key="7">
    <source>
        <dbReference type="ARBA" id="ARBA00023118"/>
    </source>
</evidence>
<evidence type="ECO:0000313" key="12">
    <source>
        <dbReference type="EMBL" id="MBP4136817.1"/>
    </source>
</evidence>
<organism evidence="12 13">
    <name type="scientific">Flavobacterium geliluteum</name>
    <dbReference type="NCBI Taxonomy" id="2816120"/>
    <lineage>
        <taxon>Bacteria</taxon>
        <taxon>Pseudomonadati</taxon>
        <taxon>Bacteroidota</taxon>
        <taxon>Flavobacteriia</taxon>
        <taxon>Flavobacteriales</taxon>
        <taxon>Flavobacteriaceae</taxon>
        <taxon>Flavobacterium</taxon>
    </lineage>
</organism>
<keyword evidence="5" id="KW-0963">Cytoplasm</keyword>
<evidence type="ECO:0000256" key="5">
    <source>
        <dbReference type="ARBA" id="ARBA00022490"/>
    </source>
</evidence>
<sequence>MKLTQFLTNQGYDLIEGPVRNHKPLQLWLKKSFDEAQLYYGSIDHAFKSDVVLTEIENPALSINTSKKDDYGFNIGITLLQEILKTLGLGAFEISAKIKSGKSVTISYDNSFTKEYAIGNLEEYFFGADFLHPNPSLLKNANQNNILLVTGVVFAKNLVADIETDFAFDGALMANLNEMVEGKIDFTKSAQNKIKMVANGEIYFPVAVKASRIDYDRSRFKKLILVTDSSNIF</sequence>
<evidence type="ECO:0000256" key="10">
    <source>
        <dbReference type="ARBA" id="ARBA00093798"/>
    </source>
</evidence>